<evidence type="ECO:0000313" key="1">
    <source>
        <dbReference type="EMBL" id="BDD11822.1"/>
    </source>
</evidence>
<sequence>MWVFLSPGLLYAQQDLLKYFPDTTISQVDTTRWSNRGSFSLSASSTGLSNWAAGGNSSISVVGNTVYGMRRESSKTIFLQQIDMAYGLVYLASTSFPIRKTSDHLINTTSFGLKVSPKLSFASLLVFQTQFDAGYKYSTDNGVDKRELISEFLSPTLVNISLGLQFINKKSFVTVISPVAGKLTIISNDSIASLGNYGVPKGSNFNGQLGPNIYLDLTKEFMENGKFKSSLNLFSEYEKIGKIDINWTYMFELKVNDWFSANFSGQLIYDDDINVTRDDETVGPALQLRYVLGLGIKKTF</sequence>
<dbReference type="AlphaFoldDB" id="A0AAU9CXV9"/>
<dbReference type="Proteomes" id="UP001348817">
    <property type="component" value="Plasmid pFA2"/>
</dbReference>
<gene>
    <name evidence="1" type="ORF">FUAX_42540</name>
</gene>
<accession>A0AAU9CXV9</accession>
<dbReference type="EMBL" id="AP025316">
    <property type="protein sequence ID" value="BDD11822.1"/>
    <property type="molecule type" value="Genomic_DNA"/>
</dbReference>
<evidence type="ECO:0008006" key="3">
    <source>
        <dbReference type="Google" id="ProtNLM"/>
    </source>
</evidence>
<protein>
    <recommendedName>
        <fullName evidence="3">DUF3078 domain-containing protein</fullName>
    </recommendedName>
</protein>
<proteinExistence type="predicted"/>
<dbReference type="InterPro" id="IPR021428">
    <property type="entry name" value="DUF3078"/>
</dbReference>
<dbReference type="Pfam" id="PF11276">
    <property type="entry name" value="DUF3078"/>
    <property type="match status" value="1"/>
</dbReference>
<geneLocation type="plasmid" evidence="1 2">
    <name>pFA2</name>
</geneLocation>
<organism evidence="1 2">
    <name type="scientific">Fulvitalea axinellae</name>
    <dbReference type="NCBI Taxonomy" id="1182444"/>
    <lineage>
        <taxon>Bacteria</taxon>
        <taxon>Pseudomonadati</taxon>
        <taxon>Bacteroidota</taxon>
        <taxon>Cytophagia</taxon>
        <taxon>Cytophagales</taxon>
        <taxon>Persicobacteraceae</taxon>
        <taxon>Fulvitalea</taxon>
    </lineage>
</organism>
<keyword evidence="1" id="KW-0614">Plasmid</keyword>
<name>A0AAU9CXV9_9BACT</name>
<evidence type="ECO:0000313" key="2">
    <source>
        <dbReference type="Proteomes" id="UP001348817"/>
    </source>
</evidence>
<keyword evidence="2" id="KW-1185">Reference proteome</keyword>
<dbReference type="KEGG" id="fax:FUAX_42540"/>
<reference evidence="1 2" key="1">
    <citation type="submission" date="2021-12" db="EMBL/GenBank/DDBJ databases">
        <title>Genome sequencing of bacteria with rrn-lacking chromosome and rrn-plasmid.</title>
        <authorList>
            <person name="Anda M."/>
            <person name="Iwasaki W."/>
        </authorList>
    </citation>
    <scope>NUCLEOTIDE SEQUENCE [LARGE SCALE GENOMIC DNA]</scope>
    <source>
        <strain evidence="1 2">DSM 100852</strain>
        <plasmid evidence="1 2">pFA2</plasmid>
    </source>
</reference>